<evidence type="ECO:0000313" key="1">
    <source>
        <dbReference type="EMBL" id="JAD78718.1"/>
    </source>
</evidence>
<dbReference type="EMBL" id="GBRH01219177">
    <property type="protein sequence ID" value="JAD78718.1"/>
    <property type="molecule type" value="Transcribed_RNA"/>
</dbReference>
<dbReference type="AlphaFoldDB" id="A0A0A9CWB2"/>
<protein>
    <submittedName>
        <fullName evidence="1">Uncharacterized protein</fullName>
    </submittedName>
</protein>
<sequence>MRLTAIGVPRQFAFRISPKEPFPMITAFVKSNSSGLISQSALFVRGGGIDFGSKWLPVFPYVNPPCSLSSSIMACLLAPSASASGVFCHRSWALTSAPLAMRHSATSCHPWSAATWSGVRLS</sequence>
<reference evidence="1" key="1">
    <citation type="submission" date="2014-09" db="EMBL/GenBank/DDBJ databases">
        <authorList>
            <person name="Magalhaes I.L.F."/>
            <person name="Oliveira U."/>
            <person name="Santos F.R."/>
            <person name="Vidigal T.H.D.A."/>
            <person name="Brescovit A.D."/>
            <person name="Santos A.J."/>
        </authorList>
    </citation>
    <scope>NUCLEOTIDE SEQUENCE</scope>
    <source>
        <tissue evidence="1">Shoot tissue taken approximately 20 cm above the soil surface</tissue>
    </source>
</reference>
<name>A0A0A9CWB2_ARUDO</name>
<reference evidence="1" key="2">
    <citation type="journal article" date="2015" name="Data Brief">
        <title>Shoot transcriptome of the giant reed, Arundo donax.</title>
        <authorList>
            <person name="Barrero R.A."/>
            <person name="Guerrero F.D."/>
            <person name="Moolhuijzen P."/>
            <person name="Goolsby J.A."/>
            <person name="Tidwell J."/>
            <person name="Bellgard S.E."/>
            <person name="Bellgard M.I."/>
        </authorList>
    </citation>
    <scope>NUCLEOTIDE SEQUENCE</scope>
    <source>
        <tissue evidence="1">Shoot tissue taken approximately 20 cm above the soil surface</tissue>
    </source>
</reference>
<accession>A0A0A9CWB2</accession>
<organism evidence="1">
    <name type="scientific">Arundo donax</name>
    <name type="common">Giant reed</name>
    <name type="synonym">Donax arundinaceus</name>
    <dbReference type="NCBI Taxonomy" id="35708"/>
    <lineage>
        <taxon>Eukaryota</taxon>
        <taxon>Viridiplantae</taxon>
        <taxon>Streptophyta</taxon>
        <taxon>Embryophyta</taxon>
        <taxon>Tracheophyta</taxon>
        <taxon>Spermatophyta</taxon>
        <taxon>Magnoliopsida</taxon>
        <taxon>Liliopsida</taxon>
        <taxon>Poales</taxon>
        <taxon>Poaceae</taxon>
        <taxon>PACMAD clade</taxon>
        <taxon>Arundinoideae</taxon>
        <taxon>Arundineae</taxon>
        <taxon>Arundo</taxon>
    </lineage>
</organism>
<proteinExistence type="predicted"/>